<reference evidence="2 3" key="1">
    <citation type="submission" date="2016-07" db="EMBL/GenBank/DDBJ databases">
        <title>Pervasive Adenine N6-methylation of Active Genes in Fungi.</title>
        <authorList>
            <consortium name="DOE Joint Genome Institute"/>
            <person name="Mondo S.J."/>
            <person name="Dannebaum R.O."/>
            <person name="Kuo R.C."/>
            <person name="Labutti K."/>
            <person name="Haridas S."/>
            <person name="Kuo A."/>
            <person name="Salamov A."/>
            <person name="Ahrendt S.R."/>
            <person name="Lipzen A."/>
            <person name="Sullivan W."/>
            <person name="Andreopoulos W.B."/>
            <person name="Clum A."/>
            <person name="Lindquist E."/>
            <person name="Daum C."/>
            <person name="Ramamoorthy G.K."/>
            <person name="Gryganskyi A."/>
            <person name="Culley D."/>
            <person name="Magnuson J.K."/>
            <person name="James T.Y."/>
            <person name="O'Malley M.A."/>
            <person name="Stajich J.E."/>
            <person name="Spatafora J.W."/>
            <person name="Visel A."/>
            <person name="Grigoriev I.V."/>
        </authorList>
    </citation>
    <scope>NUCLEOTIDE SEQUENCE [LARGE SCALE GENOMIC DNA]</scope>
    <source>
        <strain evidence="2 3">NRRL 3301</strain>
    </source>
</reference>
<organism evidence="2 3">
    <name type="scientific">Hesseltinella vesiculosa</name>
    <dbReference type="NCBI Taxonomy" id="101127"/>
    <lineage>
        <taxon>Eukaryota</taxon>
        <taxon>Fungi</taxon>
        <taxon>Fungi incertae sedis</taxon>
        <taxon>Mucoromycota</taxon>
        <taxon>Mucoromycotina</taxon>
        <taxon>Mucoromycetes</taxon>
        <taxon>Mucorales</taxon>
        <taxon>Cunninghamellaceae</taxon>
        <taxon>Hesseltinella</taxon>
    </lineage>
</organism>
<evidence type="ECO:0008006" key="4">
    <source>
        <dbReference type="Google" id="ProtNLM"/>
    </source>
</evidence>
<dbReference type="EMBL" id="MCGT01000059">
    <property type="protein sequence ID" value="ORX43007.1"/>
    <property type="molecule type" value="Genomic_DNA"/>
</dbReference>
<dbReference type="Proteomes" id="UP000242146">
    <property type="component" value="Unassembled WGS sequence"/>
</dbReference>
<keyword evidence="1" id="KW-0732">Signal</keyword>
<protein>
    <recommendedName>
        <fullName evidence="4">Secreted protein</fullName>
    </recommendedName>
</protein>
<comment type="caution">
    <text evidence="2">The sequence shown here is derived from an EMBL/GenBank/DDBJ whole genome shotgun (WGS) entry which is preliminary data.</text>
</comment>
<accession>A0A1X2G2M4</accession>
<evidence type="ECO:0000256" key="1">
    <source>
        <dbReference type="SAM" id="SignalP"/>
    </source>
</evidence>
<name>A0A1X2G2M4_9FUNG</name>
<dbReference type="AlphaFoldDB" id="A0A1X2G2M4"/>
<evidence type="ECO:0000313" key="2">
    <source>
        <dbReference type="EMBL" id="ORX43007.1"/>
    </source>
</evidence>
<keyword evidence="3" id="KW-1185">Reference proteome</keyword>
<proteinExistence type="predicted"/>
<sequence>MPFQTFKAPPPDTITVFLAMLMLVQYAAAWSCYCRNSDGSRDCTTTANIMAELQYMGQFENWSWATNNGGCHVYNINGADIGQFNGCNGYCY</sequence>
<feature type="signal peptide" evidence="1">
    <location>
        <begin position="1"/>
        <end position="29"/>
    </location>
</feature>
<evidence type="ECO:0000313" key="3">
    <source>
        <dbReference type="Proteomes" id="UP000242146"/>
    </source>
</evidence>
<gene>
    <name evidence="2" type="ORF">DM01DRAFT_1411694</name>
</gene>
<feature type="chain" id="PRO_5012913971" description="Secreted protein" evidence="1">
    <location>
        <begin position="30"/>
        <end position="92"/>
    </location>
</feature>